<accession>A0A841M6U6</accession>
<evidence type="ECO:0000256" key="1">
    <source>
        <dbReference type="SAM" id="Phobius"/>
    </source>
</evidence>
<keyword evidence="3" id="KW-1185">Reference proteome</keyword>
<dbReference type="AlphaFoldDB" id="A0A841M6U6"/>
<comment type="caution">
    <text evidence="2">The sequence shown here is derived from an EMBL/GenBank/DDBJ whole genome shotgun (WGS) entry which is preliminary data.</text>
</comment>
<feature type="transmembrane region" description="Helical" evidence="1">
    <location>
        <begin position="171"/>
        <end position="187"/>
    </location>
</feature>
<feature type="transmembrane region" description="Helical" evidence="1">
    <location>
        <begin position="193"/>
        <end position="212"/>
    </location>
</feature>
<reference evidence="2 3" key="1">
    <citation type="submission" date="2020-08" db="EMBL/GenBank/DDBJ databases">
        <title>Genomic Encyclopedia of Type Strains, Phase IV (KMG-IV): sequencing the most valuable type-strain genomes for metagenomic binning, comparative biology and taxonomic classification.</title>
        <authorList>
            <person name="Goeker M."/>
        </authorList>
    </citation>
    <scope>NUCLEOTIDE SEQUENCE [LARGE SCALE GENOMIC DNA]</scope>
    <source>
        <strain evidence="2 3">DSM 22336</strain>
    </source>
</reference>
<feature type="transmembrane region" description="Helical" evidence="1">
    <location>
        <begin position="87"/>
        <end position="105"/>
    </location>
</feature>
<feature type="transmembrane region" description="Helical" evidence="1">
    <location>
        <begin position="57"/>
        <end position="75"/>
    </location>
</feature>
<evidence type="ECO:0000313" key="3">
    <source>
        <dbReference type="Proteomes" id="UP000555393"/>
    </source>
</evidence>
<proteinExistence type="predicted"/>
<dbReference type="EMBL" id="JACIIU010000014">
    <property type="protein sequence ID" value="MBB6261981.1"/>
    <property type="molecule type" value="Genomic_DNA"/>
</dbReference>
<protein>
    <submittedName>
        <fullName evidence="2">Uncharacterized membrane protein YoaK (UPF0700 family)</fullName>
    </submittedName>
</protein>
<sequence>MSFNGRTIAGLLMTASAGFVDVIAFLQLGGFFASFMSGNTTQLGIGLAGHPNFTGQVMVWFPAALIILFFTGAFLGTLMMSVFAHNGNIFVLAGVLVLIGVVIALKQADMVYLQPTLLLAAAMGMQNASLQQRGTAKLGATYVTGTLFSAAADLARSITGEVPKGRWLEHFYVWLALMVGAISGGFADLWLGLMALSIPFVIISAVLIFRLLKLFND</sequence>
<dbReference type="Proteomes" id="UP000555393">
    <property type="component" value="Unassembled WGS sequence"/>
</dbReference>
<name>A0A841M6U6_9HYPH</name>
<dbReference type="RefSeq" id="WP_374786262.1">
    <property type="nucleotide sequence ID" value="NZ_JACIIU010000014.1"/>
</dbReference>
<keyword evidence="1" id="KW-0812">Transmembrane</keyword>
<gene>
    <name evidence="2" type="ORF">FHS77_002548</name>
</gene>
<keyword evidence="1" id="KW-0472">Membrane</keyword>
<feature type="transmembrane region" description="Helical" evidence="1">
    <location>
        <begin position="12"/>
        <end position="37"/>
    </location>
</feature>
<evidence type="ECO:0000313" key="2">
    <source>
        <dbReference type="EMBL" id="MBB6261981.1"/>
    </source>
</evidence>
<dbReference type="Pfam" id="PF06912">
    <property type="entry name" value="DUF1275"/>
    <property type="match status" value="1"/>
</dbReference>
<organism evidence="2 3">
    <name type="scientific">Paenochrobactrum gallinarii</name>
    <dbReference type="NCBI Taxonomy" id="643673"/>
    <lineage>
        <taxon>Bacteria</taxon>
        <taxon>Pseudomonadati</taxon>
        <taxon>Pseudomonadota</taxon>
        <taxon>Alphaproteobacteria</taxon>
        <taxon>Hyphomicrobiales</taxon>
        <taxon>Brucellaceae</taxon>
        <taxon>Paenochrobactrum</taxon>
    </lineage>
</organism>
<keyword evidence="1" id="KW-1133">Transmembrane helix</keyword>
<dbReference type="PANTHER" id="PTHR37314">
    <property type="entry name" value="SLR0142 PROTEIN"/>
    <property type="match status" value="1"/>
</dbReference>
<dbReference type="PANTHER" id="PTHR37314:SF4">
    <property type="entry name" value="UPF0700 TRANSMEMBRANE PROTEIN YOAK"/>
    <property type="match status" value="1"/>
</dbReference>
<dbReference type="InterPro" id="IPR010699">
    <property type="entry name" value="DUF1275"/>
</dbReference>